<proteinExistence type="predicted"/>
<evidence type="ECO:0000313" key="2">
    <source>
        <dbReference type="Proteomes" id="UP000886520"/>
    </source>
</evidence>
<sequence>MLPVEEPFNVLTARDGFCRIKFDNGPMDVVGNGSLQILGMVKKVEGSFVCDCVTTLKGKRLVLSNLSIDCGVDEDESIVVVVTFGEEPHNERMLDIPNRKNRDVDVHTFSFDMEEGPTVMACKGMYKHPHGFC</sequence>
<name>A0A9D4UQI7_ADICA</name>
<comment type="caution">
    <text evidence="1">The sequence shown here is derived from an EMBL/GenBank/DDBJ whole genome shotgun (WGS) entry which is preliminary data.</text>
</comment>
<organism evidence="1 2">
    <name type="scientific">Adiantum capillus-veneris</name>
    <name type="common">Maidenhair fern</name>
    <dbReference type="NCBI Taxonomy" id="13818"/>
    <lineage>
        <taxon>Eukaryota</taxon>
        <taxon>Viridiplantae</taxon>
        <taxon>Streptophyta</taxon>
        <taxon>Embryophyta</taxon>
        <taxon>Tracheophyta</taxon>
        <taxon>Polypodiopsida</taxon>
        <taxon>Polypodiidae</taxon>
        <taxon>Polypodiales</taxon>
        <taxon>Pteridineae</taxon>
        <taxon>Pteridaceae</taxon>
        <taxon>Vittarioideae</taxon>
        <taxon>Adiantum</taxon>
    </lineage>
</organism>
<keyword evidence="2" id="KW-1185">Reference proteome</keyword>
<protein>
    <submittedName>
        <fullName evidence="1">Uncharacterized protein</fullName>
    </submittedName>
</protein>
<dbReference type="Proteomes" id="UP000886520">
    <property type="component" value="Chromosome 12"/>
</dbReference>
<gene>
    <name evidence="1" type="ORF">GOP47_0012217</name>
</gene>
<dbReference type="AlphaFoldDB" id="A0A9D4UQI7"/>
<reference evidence="1" key="1">
    <citation type="submission" date="2021-01" db="EMBL/GenBank/DDBJ databases">
        <title>Adiantum capillus-veneris genome.</title>
        <authorList>
            <person name="Fang Y."/>
            <person name="Liao Q."/>
        </authorList>
    </citation>
    <scope>NUCLEOTIDE SEQUENCE</scope>
    <source>
        <strain evidence="1">H3</strain>
        <tissue evidence="1">Leaf</tissue>
    </source>
</reference>
<dbReference type="EMBL" id="JABFUD020000012">
    <property type="protein sequence ID" value="KAI5072111.1"/>
    <property type="molecule type" value="Genomic_DNA"/>
</dbReference>
<evidence type="ECO:0000313" key="1">
    <source>
        <dbReference type="EMBL" id="KAI5072111.1"/>
    </source>
</evidence>
<accession>A0A9D4UQI7</accession>